<feature type="chain" id="PRO_5015723397" evidence="1">
    <location>
        <begin position="40"/>
        <end position="291"/>
    </location>
</feature>
<dbReference type="AlphaFoldDB" id="A0A2T7PMH5"/>
<dbReference type="Proteomes" id="UP000245119">
    <property type="component" value="Linkage Group LG3"/>
</dbReference>
<keyword evidence="3" id="KW-1185">Reference proteome</keyword>
<accession>A0A2T7PMH5</accession>
<evidence type="ECO:0000256" key="1">
    <source>
        <dbReference type="SAM" id="SignalP"/>
    </source>
</evidence>
<reference evidence="2 3" key="1">
    <citation type="submission" date="2018-04" db="EMBL/GenBank/DDBJ databases">
        <title>The genome of golden apple snail Pomacea canaliculata provides insight into stress tolerance and invasive adaptation.</title>
        <authorList>
            <person name="Liu C."/>
            <person name="Liu B."/>
            <person name="Ren Y."/>
            <person name="Zhang Y."/>
            <person name="Wang H."/>
            <person name="Li S."/>
            <person name="Jiang F."/>
            <person name="Yin L."/>
            <person name="Zhang G."/>
            <person name="Qian W."/>
            <person name="Fan W."/>
        </authorList>
    </citation>
    <scope>NUCLEOTIDE SEQUENCE [LARGE SCALE GENOMIC DNA]</scope>
    <source>
        <strain evidence="2">SZHN2017</strain>
        <tissue evidence="2">Muscle</tissue>
    </source>
</reference>
<protein>
    <submittedName>
        <fullName evidence="2">Uncharacterized protein</fullName>
    </submittedName>
</protein>
<gene>
    <name evidence="2" type="ORF">C0Q70_05915</name>
</gene>
<name>A0A2T7PMH5_POMCA</name>
<evidence type="ECO:0000313" key="3">
    <source>
        <dbReference type="Proteomes" id="UP000245119"/>
    </source>
</evidence>
<dbReference type="EMBL" id="PZQS01000003">
    <property type="protein sequence ID" value="PVD34638.1"/>
    <property type="molecule type" value="Genomic_DNA"/>
</dbReference>
<organism evidence="2 3">
    <name type="scientific">Pomacea canaliculata</name>
    <name type="common">Golden apple snail</name>
    <dbReference type="NCBI Taxonomy" id="400727"/>
    <lineage>
        <taxon>Eukaryota</taxon>
        <taxon>Metazoa</taxon>
        <taxon>Spiralia</taxon>
        <taxon>Lophotrochozoa</taxon>
        <taxon>Mollusca</taxon>
        <taxon>Gastropoda</taxon>
        <taxon>Caenogastropoda</taxon>
        <taxon>Architaenioglossa</taxon>
        <taxon>Ampullarioidea</taxon>
        <taxon>Ampullariidae</taxon>
        <taxon>Pomacea</taxon>
    </lineage>
</organism>
<proteinExistence type="predicted"/>
<keyword evidence="1" id="KW-0732">Signal</keyword>
<comment type="caution">
    <text evidence="2">The sequence shown here is derived from an EMBL/GenBank/DDBJ whole genome shotgun (WGS) entry which is preliminary data.</text>
</comment>
<feature type="signal peptide" evidence="1">
    <location>
        <begin position="1"/>
        <end position="39"/>
    </location>
</feature>
<evidence type="ECO:0000313" key="2">
    <source>
        <dbReference type="EMBL" id="PVD34638.1"/>
    </source>
</evidence>
<sequence>MRPKPWSSLHIYAMGRGEARSVAVVLVVVWFSSLPSANAAICDSNYGPSGSLDCFLGVPYYDGYQWGTCLSNQYIRTKSKAPPVLTVTGSKIAWRRSTSALEYETRMPSLLRELLAQSICSQAPMDFWYMFWIIRSSFITSYSESLVGLLKISKTCVPRANQMQSGMRKVAIKIRVKSKSLRQRRAADPDLLNAIQAFVFLADKQGYGISDPVSYNLSEVVQRAAQAFQNGDIVVTSLGGESVELQTMSGCSDIDCESVYLETTAPSSAPPQSTIAGVTGLVLAALVRLLK</sequence>